<evidence type="ECO:0000259" key="1">
    <source>
        <dbReference type="PROSITE" id="PS50801"/>
    </source>
</evidence>
<proteinExistence type="predicted"/>
<gene>
    <name evidence="2" type="ORF">AO501_18065</name>
</gene>
<dbReference type="InterPro" id="IPR036513">
    <property type="entry name" value="STAS_dom_sf"/>
</dbReference>
<dbReference type="AlphaFoldDB" id="A0A0Q2Q7K3"/>
<dbReference type="SUPFAM" id="SSF52091">
    <property type="entry name" value="SpoIIaa-like"/>
    <property type="match status" value="1"/>
</dbReference>
<dbReference type="Proteomes" id="UP000051677">
    <property type="component" value="Unassembled WGS sequence"/>
</dbReference>
<dbReference type="OrthoDB" id="4628340at2"/>
<feature type="domain" description="STAS" evidence="1">
    <location>
        <begin position="6"/>
        <end position="69"/>
    </location>
</feature>
<dbReference type="CDD" id="cd07043">
    <property type="entry name" value="STAS_anti-anti-sigma_factors"/>
    <property type="match status" value="1"/>
</dbReference>
<reference evidence="2 3" key="1">
    <citation type="submission" date="2015-10" db="EMBL/GenBank/DDBJ databases">
        <title>Mycobacterium gordonae draft genome assembly.</title>
        <authorList>
            <person name="Ustinova V."/>
            <person name="Smirnova T."/>
            <person name="Blagodatskikh K."/>
            <person name="Varlamov D."/>
            <person name="Larionova E."/>
            <person name="Chernousova L."/>
        </authorList>
    </citation>
    <scope>NUCLEOTIDE SEQUENCE [LARGE SCALE GENOMIC DNA]</scope>
    <source>
        <strain evidence="2 3">CTRI 14-8773</strain>
    </source>
</reference>
<evidence type="ECO:0000313" key="2">
    <source>
        <dbReference type="EMBL" id="KQH75949.1"/>
    </source>
</evidence>
<dbReference type="InterPro" id="IPR002645">
    <property type="entry name" value="STAS_dom"/>
</dbReference>
<organism evidence="2 3">
    <name type="scientific">Mycobacterium gordonae</name>
    <dbReference type="NCBI Taxonomy" id="1778"/>
    <lineage>
        <taxon>Bacteria</taxon>
        <taxon>Bacillati</taxon>
        <taxon>Actinomycetota</taxon>
        <taxon>Actinomycetes</taxon>
        <taxon>Mycobacteriales</taxon>
        <taxon>Mycobacteriaceae</taxon>
        <taxon>Mycobacterium</taxon>
    </lineage>
</organism>
<dbReference type="Pfam" id="PF01740">
    <property type="entry name" value="STAS"/>
    <property type="match status" value="1"/>
</dbReference>
<protein>
    <submittedName>
        <fullName evidence="2">Anti-anti-sigma factor</fullName>
    </submittedName>
</protein>
<sequence length="106" mass="11148">MPTSLTLDTARGNDGEFVLSAVGEIDLSNVDAFDRALTTAANEAAGRDQKLTVDLSAVEYLDSAAINALFNQADHIHLIAHPLLMSILSMCGLTELVTTEPAPAGH</sequence>
<dbReference type="Gene3D" id="3.30.750.24">
    <property type="entry name" value="STAS domain"/>
    <property type="match status" value="1"/>
</dbReference>
<evidence type="ECO:0000313" key="3">
    <source>
        <dbReference type="Proteomes" id="UP000051677"/>
    </source>
</evidence>
<dbReference type="STRING" id="1778.A9W97_31020"/>
<dbReference type="PROSITE" id="PS50801">
    <property type="entry name" value="STAS"/>
    <property type="match status" value="1"/>
</dbReference>
<dbReference type="RefSeq" id="WP_055580964.1">
    <property type="nucleotide sequence ID" value="NZ_LKTM01000361.1"/>
</dbReference>
<accession>A0A0Q2Q7K3</accession>
<dbReference type="EMBL" id="LKTM01000361">
    <property type="protein sequence ID" value="KQH75949.1"/>
    <property type="molecule type" value="Genomic_DNA"/>
</dbReference>
<name>A0A0Q2Q7K3_MYCGO</name>
<comment type="caution">
    <text evidence="2">The sequence shown here is derived from an EMBL/GenBank/DDBJ whole genome shotgun (WGS) entry which is preliminary data.</text>
</comment>